<dbReference type="AlphaFoldDB" id="A0A7C4UGC3"/>
<proteinExistence type="predicted"/>
<dbReference type="Pfam" id="PF14371">
    <property type="entry name" value="DUF4412"/>
    <property type="match status" value="1"/>
</dbReference>
<dbReference type="EMBL" id="DTHG01000067">
    <property type="protein sequence ID" value="HGW91930.1"/>
    <property type="molecule type" value="Genomic_DNA"/>
</dbReference>
<reference evidence="2" key="1">
    <citation type="journal article" date="2020" name="mSystems">
        <title>Genome- and Community-Level Interaction Insights into Carbon Utilization and Element Cycling Functions of Hydrothermarchaeota in Hydrothermal Sediment.</title>
        <authorList>
            <person name="Zhou Z."/>
            <person name="Liu Y."/>
            <person name="Xu W."/>
            <person name="Pan J."/>
            <person name="Luo Z.H."/>
            <person name="Li M."/>
        </authorList>
    </citation>
    <scope>NUCLEOTIDE SEQUENCE [LARGE SCALE GENOMIC DNA]</scope>
    <source>
        <strain evidence="2">SpSt-780</strain>
    </source>
</reference>
<name>A0A7C4UGC3_UNCW3</name>
<gene>
    <name evidence="2" type="ORF">ENV67_05250</name>
</gene>
<protein>
    <submittedName>
        <fullName evidence="2">DUF4412 domain-containing protein</fullName>
    </submittedName>
</protein>
<comment type="caution">
    <text evidence="2">The sequence shown here is derived from an EMBL/GenBank/DDBJ whole genome shotgun (WGS) entry which is preliminary data.</text>
</comment>
<dbReference type="InterPro" id="IPR025524">
    <property type="entry name" value="DUF4412"/>
</dbReference>
<organism evidence="2">
    <name type="scientific">candidate division WOR-3 bacterium</name>
    <dbReference type="NCBI Taxonomy" id="2052148"/>
    <lineage>
        <taxon>Bacteria</taxon>
        <taxon>Bacteria division WOR-3</taxon>
    </lineage>
</organism>
<feature type="domain" description="DUF4412" evidence="1">
    <location>
        <begin position="45"/>
        <end position="249"/>
    </location>
</feature>
<evidence type="ECO:0000259" key="1">
    <source>
        <dbReference type="Pfam" id="PF14371"/>
    </source>
</evidence>
<evidence type="ECO:0000313" key="2">
    <source>
        <dbReference type="EMBL" id="HGW91930.1"/>
    </source>
</evidence>
<accession>A0A7C4UGC3</accession>
<sequence length="263" mass="30449">MKFFKSFLLLFVFISLFAGVKWETTIVSQGKSGTSTIKTTGYAEGDFVRIEYVDVQGKETMSKKGEYWLYDTKKNVIFIVDNENKEYIEIPMNDLSSLMKGIGDVVKIDIKNPKIEIKQIGEEIVNGYKCNHYLITKSYETEMSVMIMKVKMRTEEAEDVWATNEDLFSGISRNYVNSKFKSGLKALDDMIDKEIETYKITGFPIKIISIRKTYDNQNKLTEEHKTETNVTKIVKENINPSMFTIPSDYKKSELKLQMEKDNE</sequence>